<dbReference type="EMBL" id="CACVAU010000029">
    <property type="protein sequence ID" value="CAA6808531.1"/>
    <property type="molecule type" value="Genomic_DNA"/>
</dbReference>
<dbReference type="InterPro" id="IPR000468">
    <property type="entry name" value="Barstar"/>
</dbReference>
<dbReference type="Gene3D" id="3.30.370.10">
    <property type="entry name" value="Barstar-like"/>
    <property type="match status" value="1"/>
</dbReference>
<protein>
    <recommendedName>
        <fullName evidence="2">Barstar (barnase inhibitor) domain-containing protein</fullName>
    </recommendedName>
</protein>
<evidence type="ECO:0000313" key="3">
    <source>
        <dbReference type="EMBL" id="CAA6808531.1"/>
    </source>
</evidence>
<reference evidence="3" key="1">
    <citation type="submission" date="2020-01" db="EMBL/GenBank/DDBJ databases">
        <authorList>
            <person name="Meier V. D."/>
            <person name="Meier V D."/>
        </authorList>
    </citation>
    <scope>NUCLEOTIDE SEQUENCE</scope>
    <source>
        <strain evidence="3">HLG_WM_MAG_05</strain>
    </source>
</reference>
<organism evidence="3">
    <name type="scientific">uncultured Sulfurovum sp</name>
    <dbReference type="NCBI Taxonomy" id="269237"/>
    <lineage>
        <taxon>Bacteria</taxon>
        <taxon>Pseudomonadati</taxon>
        <taxon>Campylobacterota</taxon>
        <taxon>Epsilonproteobacteria</taxon>
        <taxon>Campylobacterales</taxon>
        <taxon>Sulfurovaceae</taxon>
        <taxon>Sulfurovum</taxon>
        <taxon>environmental samples</taxon>
    </lineage>
</organism>
<sequence>MNTIKLEHVAKLLNDFGMLFGQDWDYTCEMMGIDQSGLPNNGETFLTKYWSNWASRDGLLKHYENLTNILDSSLLNEKGLVEECKLFIYFIEEVLENDWQWTCWALGIENEEVTFLNPQVEDETEDWGYRGSFLMNYRKVKSLITEPKNKRTICLNLNRIQSKKQFLEMMHEAFYFPSYFGFNLDALDECMRDLAWIVEEEILVEVKNKSHLEEQNRNLYNVIMESFQLYNEYWAREEKVVLFKYLG</sequence>
<accession>A0A6S6SS28</accession>
<comment type="similarity">
    <text evidence="1">Belongs to the barstar family.</text>
</comment>
<evidence type="ECO:0000259" key="2">
    <source>
        <dbReference type="Pfam" id="PF01337"/>
    </source>
</evidence>
<dbReference type="SUPFAM" id="SSF52038">
    <property type="entry name" value="Barstar-related"/>
    <property type="match status" value="1"/>
</dbReference>
<dbReference type="InterPro" id="IPR035905">
    <property type="entry name" value="Barstar-like_sf"/>
</dbReference>
<gene>
    <name evidence="3" type="ORF">HELGO_WM13586</name>
</gene>
<dbReference type="AlphaFoldDB" id="A0A6S6SS28"/>
<dbReference type="Pfam" id="PF01337">
    <property type="entry name" value="Barstar"/>
    <property type="match status" value="1"/>
</dbReference>
<proteinExistence type="inferred from homology"/>
<evidence type="ECO:0000256" key="1">
    <source>
        <dbReference type="ARBA" id="ARBA00006845"/>
    </source>
</evidence>
<name>A0A6S6SS28_9BACT</name>
<feature type="domain" description="Barstar (barnase inhibitor)" evidence="2">
    <location>
        <begin position="152"/>
        <end position="241"/>
    </location>
</feature>